<keyword evidence="7" id="KW-0539">Nucleus</keyword>
<evidence type="ECO:0000256" key="4">
    <source>
        <dbReference type="ARBA" id="ARBA00022833"/>
    </source>
</evidence>
<gene>
    <name evidence="11" type="ORF">SPPG_02551</name>
</gene>
<keyword evidence="8" id="KW-0863">Zinc-finger</keyword>
<evidence type="ECO:0000256" key="6">
    <source>
        <dbReference type="ARBA" id="ARBA00023163"/>
    </source>
</evidence>
<evidence type="ECO:0000256" key="9">
    <source>
        <dbReference type="SAM" id="MobiDB-lite"/>
    </source>
</evidence>
<dbReference type="OMA" id="PFPCALE"/>
<keyword evidence="2" id="KW-0479">Metal-binding</keyword>
<comment type="subcellular location">
    <subcellularLocation>
        <location evidence="1">Nucleus</location>
    </subcellularLocation>
</comment>
<dbReference type="STRING" id="645134.A0A0L0HLQ6"/>
<dbReference type="AlphaFoldDB" id="A0A0L0HLQ6"/>
<dbReference type="PANTHER" id="PTHR24399">
    <property type="entry name" value="ZINC FINGER AND BTB DOMAIN-CONTAINING"/>
    <property type="match status" value="1"/>
</dbReference>
<feature type="compositionally biased region" description="Pro residues" evidence="9">
    <location>
        <begin position="57"/>
        <end position="70"/>
    </location>
</feature>
<evidence type="ECO:0000256" key="2">
    <source>
        <dbReference type="ARBA" id="ARBA00022723"/>
    </source>
</evidence>
<dbReference type="OrthoDB" id="9947289at2759"/>
<dbReference type="VEuPathDB" id="FungiDB:SPPG_02551"/>
<accession>A0A0L0HLQ6</accession>
<organism evidence="11 12">
    <name type="scientific">Spizellomyces punctatus (strain DAOM BR117)</name>
    <dbReference type="NCBI Taxonomy" id="645134"/>
    <lineage>
        <taxon>Eukaryota</taxon>
        <taxon>Fungi</taxon>
        <taxon>Fungi incertae sedis</taxon>
        <taxon>Chytridiomycota</taxon>
        <taxon>Chytridiomycota incertae sedis</taxon>
        <taxon>Chytridiomycetes</taxon>
        <taxon>Spizellomycetales</taxon>
        <taxon>Spizellomycetaceae</taxon>
        <taxon>Spizellomyces</taxon>
    </lineage>
</organism>
<evidence type="ECO:0000256" key="7">
    <source>
        <dbReference type="ARBA" id="ARBA00023242"/>
    </source>
</evidence>
<dbReference type="PROSITE" id="PS50157">
    <property type="entry name" value="ZINC_FINGER_C2H2_2"/>
    <property type="match status" value="3"/>
</dbReference>
<dbReference type="EMBL" id="KQ257453">
    <property type="protein sequence ID" value="KND02047.1"/>
    <property type="molecule type" value="Genomic_DNA"/>
</dbReference>
<feature type="compositionally biased region" description="Polar residues" evidence="9">
    <location>
        <begin position="82"/>
        <end position="91"/>
    </location>
</feature>
<keyword evidence="12" id="KW-1185">Reference proteome</keyword>
<dbReference type="InterPro" id="IPR036236">
    <property type="entry name" value="Znf_C2H2_sf"/>
</dbReference>
<feature type="compositionally biased region" description="Low complexity" evidence="9">
    <location>
        <begin position="201"/>
        <end position="210"/>
    </location>
</feature>
<sequence>MSASENAVKLEAVGSPSGPGAQPDVNDGRYTSDHPAQQPTVSVSPLPPTPALGESSPHPPQQPSSVPSPPESGQRLPPLQASEYQVQQHSWHPSFDGTVHSPSTHPPPTFQAAVQAAVQHLQQHQQHPHEPQQHHWHSGFAAPGTPVTSATGPTPPHWHAVSNQHPTYSPPERRSSRSPSPGSSEVVPPSIPSTSTPPPSTEQQASSSSTNIEGQPIISNATGGNVARFPSNMKPKPSTTMKAVPDPEDPNFAIITEVRDERTGKTRKMFRCAYPGCAKVCNRLYNLKSHVLVHTNNRPFQCDHCAMSFARRHDLQRHLRSTHQKQKAFVCDRCGLSFTRADAYRRHLIVEEKKRTGVPMTAEELQFEAATHAAAAAAAAAAVVAGGNGVGAGSTPTPPPVTGPANVPVSAHYGSASPSPNHHMHHYTGSPSANVAASNMAYPTACSIPYVAVPTTVGVPATAFISHGHPHTLAHGHPVYAMQQTGTQEHSPSPGPPQNVQSYSPQVNGSVSPSAS</sequence>
<feature type="compositionally biased region" description="Pro residues" evidence="9">
    <location>
        <begin position="189"/>
        <end position="200"/>
    </location>
</feature>
<feature type="compositionally biased region" description="Low complexity" evidence="9">
    <location>
        <begin position="177"/>
        <end position="188"/>
    </location>
</feature>
<dbReference type="GO" id="GO:0001227">
    <property type="term" value="F:DNA-binding transcription repressor activity, RNA polymerase II-specific"/>
    <property type="evidence" value="ECO:0007669"/>
    <property type="project" value="TreeGrafter"/>
</dbReference>
<evidence type="ECO:0000256" key="3">
    <source>
        <dbReference type="ARBA" id="ARBA00022737"/>
    </source>
</evidence>
<keyword evidence="4" id="KW-0862">Zinc</keyword>
<feature type="compositionally biased region" description="Polar residues" evidence="9">
    <location>
        <begin position="211"/>
        <end position="223"/>
    </location>
</feature>
<keyword evidence="5" id="KW-0805">Transcription regulation</keyword>
<dbReference type="GeneID" id="27686128"/>
<evidence type="ECO:0000256" key="8">
    <source>
        <dbReference type="PROSITE-ProRule" id="PRU00042"/>
    </source>
</evidence>
<dbReference type="GO" id="GO:0008270">
    <property type="term" value="F:zinc ion binding"/>
    <property type="evidence" value="ECO:0007669"/>
    <property type="project" value="UniProtKB-KW"/>
</dbReference>
<feature type="domain" description="C2H2-type" evidence="10">
    <location>
        <begin position="329"/>
        <end position="356"/>
    </location>
</feature>
<dbReference type="RefSeq" id="XP_016610086.1">
    <property type="nucleotide sequence ID" value="XM_016750834.1"/>
</dbReference>
<dbReference type="Proteomes" id="UP000053201">
    <property type="component" value="Unassembled WGS sequence"/>
</dbReference>
<dbReference type="GO" id="GO:0005654">
    <property type="term" value="C:nucleoplasm"/>
    <property type="evidence" value="ECO:0007669"/>
    <property type="project" value="TreeGrafter"/>
</dbReference>
<feature type="compositionally biased region" description="Polar residues" evidence="9">
    <location>
        <begin position="498"/>
        <end position="516"/>
    </location>
</feature>
<feature type="domain" description="C2H2-type" evidence="10">
    <location>
        <begin position="300"/>
        <end position="328"/>
    </location>
</feature>
<dbReference type="SMART" id="SM00355">
    <property type="entry name" value="ZnF_C2H2"/>
    <property type="match status" value="3"/>
</dbReference>
<dbReference type="SUPFAM" id="SSF57667">
    <property type="entry name" value="beta-beta-alpha zinc fingers"/>
    <property type="match status" value="2"/>
</dbReference>
<evidence type="ECO:0000313" key="11">
    <source>
        <dbReference type="EMBL" id="KND02047.1"/>
    </source>
</evidence>
<dbReference type="PANTHER" id="PTHR24399:SF70">
    <property type="entry name" value="C2H2-TYPE DOMAIN-CONTAINING PROTEIN"/>
    <property type="match status" value="1"/>
</dbReference>
<dbReference type="InterPro" id="IPR013087">
    <property type="entry name" value="Znf_C2H2_type"/>
</dbReference>
<dbReference type="InParanoid" id="A0A0L0HLQ6"/>
<evidence type="ECO:0000259" key="10">
    <source>
        <dbReference type="PROSITE" id="PS50157"/>
    </source>
</evidence>
<dbReference type="GO" id="GO:0000978">
    <property type="term" value="F:RNA polymerase II cis-regulatory region sequence-specific DNA binding"/>
    <property type="evidence" value="ECO:0007669"/>
    <property type="project" value="TreeGrafter"/>
</dbReference>
<protein>
    <recommendedName>
        <fullName evidence="10">C2H2-type domain-containing protein</fullName>
    </recommendedName>
</protein>
<dbReference type="Gene3D" id="3.30.160.60">
    <property type="entry name" value="Classic Zinc Finger"/>
    <property type="match status" value="2"/>
</dbReference>
<name>A0A0L0HLQ6_SPIPD</name>
<evidence type="ECO:0000256" key="5">
    <source>
        <dbReference type="ARBA" id="ARBA00023015"/>
    </source>
</evidence>
<evidence type="ECO:0000256" key="1">
    <source>
        <dbReference type="ARBA" id="ARBA00004123"/>
    </source>
</evidence>
<evidence type="ECO:0000313" key="12">
    <source>
        <dbReference type="Proteomes" id="UP000053201"/>
    </source>
</evidence>
<feature type="region of interest" description="Disordered" evidence="9">
    <location>
        <begin position="1"/>
        <end position="249"/>
    </location>
</feature>
<proteinExistence type="predicted"/>
<dbReference type="PROSITE" id="PS00028">
    <property type="entry name" value="ZINC_FINGER_C2H2_1"/>
    <property type="match status" value="2"/>
</dbReference>
<feature type="domain" description="C2H2-type" evidence="10">
    <location>
        <begin position="270"/>
        <end position="299"/>
    </location>
</feature>
<keyword evidence="3" id="KW-0677">Repeat</keyword>
<feature type="compositionally biased region" description="Low complexity" evidence="9">
    <location>
        <begin position="111"/>
        <end position="125"/>
    </location>
</feature>
<reference evidence="11 12" key="1">
    <citation type="submission" date="2009-08" db="EMBL/GenBank/DDBJ databases">
        <title>The Genome Sequence of Spizellomyces punctatus strain DAOM BR117.</title>
        <authorList>
            <consortium name="The Broad Institute Genome Sequencing Platform"/>
            <person name="Russ C."/>
            <person name="Cuomo C."/>
            <person name="Shea T."/>
            <person name="Young S.K."/>
            <person name="Zeng Q."/>
            <person name="Koehrsen M."/>
            <person name="Haas B."/>
            <person name="Borodovsky M."/>
            <person name="Guigo R."/>
            <person name="Alvarado L."/>
            <person name="Berlin A."/>
            <person name="Bochicchio J."/>
            <person name="Borenstein D."/>
            <person name="Chapman S."/>
            <person name="Chen Z."/>
            <person name="Engels R."/>
            <person name="Freedman E."/>
            <person name="Gellesch M."/>
            <person name="Goldberg J."/>
            <person name="Griggs A."/>
            <person name="Gujja S."/>
            <person name="Heiman D."/>
            <person name="Hepburn T."/>
            <person name="Howarth C."/>
            <person name="Jen D."/>
            <person name="Larson L."/>
            <person name="Lewis B."/>
            <person name="Mehta T."/>
            <person name="Park D."/>
            <person name="Pearson M."/>
            <person name="Roberts A."/>
            <person name="Saif S."/>
            <person name="Shenoy N."/>
            <person name="Sisk P."/>
            <person name="Stolte C."/>
            <person name="Sykes S."/>
            <person name="Thomson T."/>
            <person name="Walk T."/>
            <person name="White J."/>
            <person name="Yandava C."/>
            <person name="Burger G."/>
            <person name="Gray M.W."/>
            <person name="Holland P.W.H."/>
            <person name="King N."/>
            <person name="Lang F.B.F."/>
            <person name="Roger A.J."/>
            <person name="Ruiz-Trillo I."/>
            <person name="Lander E."/>
            <person name="Nusbaum C."/>
        </authorList>
    </citation>
    <scope>NUCLEOTIDE SEQUENCE [LARGE SCALE GENOMIC DNA]</scope>
    <source>
        <strain evidence="11 12">DAOM BR117</strain>
    </source>
</reference>
<dbReference type="eggNOG" id="KOG1721">
    <property type="taxonomic scope" value="Eukaryota"/>
</dbReference>
<feature type="region of interest" description="Disordered" evidence="9">
    <location>
        <begin position="484"/>
        <end position="516"/>
    </location>
</feature>
<keyword evidence="6" id="KW-0804">Transcription</keyword>
<dbReference type="Pfam" id="PF00096">
    <property type="entry name" value="zf-C2H2"/>
    <property type="match status" value="2"/>
</dbReference>